<dbReference type="EMBL" id="FWXZ01000002">
    <property type="protein sequence ID" value="SMC56791.1"/>
    <property type="molecule type" value="Genomic_DNA"/>
</dbReference>
<sequence>MKRNEDFRNALGEPDEYFQQSVMDTLNQLNRQAERESRPKWNFSMRLVSSFAALVLVIGGIVIAARNDHRDYLTPVATSPVDITATAQTTVTPLASPTPIETEHAVLTFTEAVRDGSDIRITVDIRPKNEHTLALNANHLLSTSVQYVSDLYGIQPDSPEQSLYEWAVEHGFPKALAVDLNAPSDDTPGPVSRLWHIEKHTLREDGSALMTIVGPAADNDVYDLEFHIIPWNMEDKGESFLPGLHDGGSIRLTLTDTASHIPELEVFPGTSTSDIPPITEYSGKAWGLTDALSYKDLVNKIDVRIGQVYYVKGVVQEVLSASPLRVLINTSEDGTSRPVIIESPSYCTFPWKAGSSYRIYADASCLYDNIPVLTARYCYIDALEYEQENTQENEQEDIEFDQGTVKIREAVTDGIAVYLSVEVQPKNSNCLTLADYMHPSYSALENIGITSDYDGQTVYQWAVEHGYHKLLQFNATSLRDGLFDPFRATEVEITETGSTLINLVSSTVPDTDQYPLHLSLTPYDMSDEPSYRLIAAECEEKGISLSVSTTGEVPVTLADYISVVDPDTGKPEGKITVSIIRASLNTYCKLNRLKDDGSFVSYCILSLSDNEMAGSFSNITNFFNPLADNQNCIMIPTKEMTDDILKNLPDTFKYYLVTIPENTTEPAVQAWYTLKKLDEAETETASVKVLEAVADTSNICLTVEVTPKSEKCLVVNFDVTPSSDSPEKIGQVPDSRSQTITEWAAAHGYDKVIRVTLSSSMPESLNYTSPSAESMLDSYSNGTELTENGSAILRATGKSIPSQEIYDLFCNLMSWELGTKGSYRQEQVIIPIYVPDSKQEPLLIGKYRLASDPANVDKMTVSIYRSQVSDYAEFRTKDRDYFFRHAHLLDENRDMNAYSGTVIHSISQEYEDDDTTYVYRLPCKLPEELPDTLIMAWSDRPDEPIVRVDTRTVEPDQTVTP</sequence>
<proteinExistence type="predicted"/>
<protein>
    <submittedName>
        <fullName evidence="1">Uncharacterized protein</fullName>
    </submittedName>
</protein>
<reference evidence="1" key="1">
    <citation type="submission" date="2017-04" db="EMBL/GenBank/DDBJ databases">
        <authorList>
            <person name="Varghese N."/>
            <person name="Submissions S."/>
        </authorList>
    </citation>
    <scope>NUCLEOTIDE SEQUENCE</scope>
    <source>
        <strain evidence="1">WTE2008</strain>
    </source>
</reference>
<dbReference type="Proteomes" id="UP000192328">
    <property type="component" value="Unassembled WGS sequence"/>
</dbReference>
<gene>
    <name evidence="1" type="ORF">SAMN06297397_1400</name>
</gene>
<evidence type="ECO:0000313" key="2">
    <source>
        <dbReference type="Proteomes" id="UP000192328"/>
    </source>
</evidence>
<organism evidence="1 2">
    <name type="scientific">Aristaeella lactis</name>
    <dbReference type="NCBI Taxonomy" id="3046383"/>
    <lineage>
        <taxon>Bacteria</taxon>
        <taxon>Bacillati</taxon>
        <taxon>Bacillota</taxon>
        <taxon>Clostridia</taxon>
        <taxon>Eubacteriales</taxon>
        <taxon>Aristaeellaceae</taxon>
        <taxon>Aristaeella</taxon>
    </lineage>
</organism>
<name>A0AC61PKR5_9FIRM</name>
<keyword evidence="2" id="KW-1185">Reference proteome</keyword>
<accession>A0AC61PKR5</accession>
<evidence type="ECO:0000313" key="1">
    <source>
        <dbReference type="EMBL" id="SMC56791.1"/>
    </source>
</evidence>
<comment type="caution">
    <text evidence="1">The sequence shown here is derived from an EMBL/GenBank/DDBJ whole genome shotgun (WGS) entry which is preliminary data.</text>
</comment>